<proteinExistence type="predicted"/>
<gene>
    <name evidence="2" type="ORF">COHA_009396</name>
</gene>
<organism evidence="2 3">
    <name type="scientific">Chlorella ohadii</name>
    <dbReference type="NCBI Taxonomy" id="2649997"/>
    <lineage>
        <taxon>Eukaryota</taxon>
        <taxon>Viridiplantae</taxon>
        <taxon>Chlorophyta</taxon>
        <taxon>core chlorophytes</taxon>
        <taxon>Trebouxiophyceae</taxon>
        <taxon>Chlorellales</taxon>
        <taxon>Chlorellaceae</taxon>
        <taxon>Chlorella clade</taxon>
        <taxon>Chlorella</taxon>
    </lineage>
</organism>
<evidence type="ECO:0000313" key="3">
    <source>
        <dbReference type="Proteomes" id="UP001205105"/>
    </source>
</evidence>
<comment type="caution">
    <text evidence="2">The sequence shown here is derived from an EMBL/GenBank/DDBJ whole genome shotgun (WGS) entry which is preliminary data.</text>
</comment>
<dbReference type="InterPro" id="IPR053215">
    <property type="entry name" value="TKL_Ser/Thr_kinase"/>
</dbReference>
<reference evidence="2" key="1">
    <citation type="submission" date="2020-11" db="EMBL/GenBank/DDBJ databases">
        <title>Chlorella ohadii genome sequencing and assembly.</title>
        <authorList>
            <person name="Murik O."/>
            <person name="Treves H."/>
            <person name="Kedem I."/>
            <person name="Shotland Y."/>
            <person name="Kaplan A."/>
        </authorList>
    </citation>
    <scope>NUCLEOTIDE SEQUENCE</scope>
    <source>
        <strain evidence="2">1</strain>
    </source>
</reference>
<dbReference type="PANTHER" id="PTHR45756:SF1">
    <property type="entry name" value="PROTEIN KINASE DOMAIN CONTAINING PROTEIN"/>
    <property type="match status" value="1"/>
</dbReference>
<dbReference type="EMBL" id="JADXDR010000177">
    <property type="protein sequence ID" value="KAI7836758.1"/>
    <property type="molecule type" value="Genomic_DNA"/>
</dbReference>
<keyword evidence="3" id="KW-1185">Reference proteome</keyword>
<name>A0AAD5DI42_9CHLO</name>
<accession>A0AAD5DI42</accession>
<dbReference type="PANTHER" id="PTHR45756">
    <property type="entry name" value="PALMITOYLTRANSFERASE"/>
    <property type="match status" value="1"/>
</dbReference>
<sequence>MLRPLLFAALLGLAAGDLCRRGSPPAADFKCIECDSAGTRCTECNYASYLAENGTCISCEAVMPHCLECSDADMCTLCASWYGLKAEGENVTCARCADKLCEDCREDWQECLKCWQMGSPPASLVNGKCVTCGDSNCASCADGGTACKECNSGYGLVGGRCLKCSNSECSKCDGDEKRCSECEYGLALVDGGCVKCAQKACTNCPKSPAECEWCTYEFYLAANKTCLPHPQGCSSTEPNGTCTSCSSGYGLSGGACKRCTAANCDACNDALDKCTSCTVRGIDLVLVNGTCVPCTAVHCLFCGEGPTVCGACVDGYYLTPNGTCIKATIEGCEQPAADGTCQSCQSQRGLVDGKCVQCKAELNCYHCDGNPAVCSRCDTSSKLENGACKLSTGSSYAADPGCASVSADGKCISCYSNSMPSTPSFTMIDGVCTPCADPLCANCDTPRNCTDCQRYTGFDELSGRCRMAASVQRPEDIP</sequence>
<dbReference type="InterPro" id="IPR009030">
    <property type="entry name" value="Growth_fac_rcpt_cys_sf"/>
</dbReference>
<dbReference type="Proteomes" id="UP001205105">
    <property type="component" value="Unassembled WGS sequence"/>
</dbReference>
<dbReference type="InterPro" id="IPR006212">
    <property type="entry name" value="Furin_repeat"/>
</dbReference>
<dbReference type="SUPFAM" id="SSF57184">
    <property type="entry name" value="Growth factor receptor domain"/>
    <property type="match status" value="3"/>
</dbReference>
<dbReference type="AlphaFoldDB" id="A0AAD5DI42"/>
<dbReference type="SMART" id="SM00261">
    <property type="entry name" value="FU"/>
    <property type="match status" value="6"/>
</dbReference>
<evidence type="ECO:0000313" key="2">
    <source>
        <dbReference type="EMBL" id="KAI7836758.1"/>
    </source>
</evidence>
<feature type="signal peptide" evidence="1">
    <location>
        <begin position="1"/>
        <end position="16"/>
    </location>
</feature>
<feature type="chain" id="PRO_5042154294" evidence="1">
    <location>
        <begin position="17"/>
        <end position="478"/>
    </location>
</feature>
<protein>
    <submittedName>
        <fullName evidence="2">Uncharacterized protein</fullName>
    </submittedName>
</protein>
<keyword evidence="1" id="KW-0732">Signal</keyword>
<evidence type="ECO:0000256" key="1">
    <source>
        <dbReference type="SAM" id="SignalP"/>
    </source>
</evidence>